<keyword evidence="3" id="KW-1185">Reference proteome</keyword>
<sequence length="333" mass="36491">MMDELRMLREVFGPDEAAPPAAWERSRTALLDRIRAAEAPAAPRGHRRTRRWPVLAGLIAAAAAVGVVGMVAVENLGTPVARDGNVLDQRHAGGALPFARPASAAEVLENAAWTVSRKPWVAPRPDQFMYKEARVLVNDKALTEQAPNGPLVPGRTSVVRTQEWTRIDARVWANMDEGKLVVRHQERGMVWGEIPYDDLARLTTPEAVLAWQRAPKPYGVELDALLSRYVLPPAVEAAVFRAIARQEGVRLNPDAVNIDGRPAVGLGVTVDGYRSQELLFDKQTYALIGERSVAIADHTKVALDGTSHIRKGDLFRQAVYTASIIVDKVGDTR</sequence>
<name>A0ABU0ZDN8_9ACTN</name>
<dbReference type="EMBL" id="JAVHUY010000009">
    <property type="protein sequence ID" value="MDQ7905157.1"/>
    <property type="molecule type" value="Genomic_DNA"/>
</dbReference>
<feature type="transmembrane region" description="Helical" evidence="1">
    <location>
        <begin position="54"/>
        <end position="73"/>
    </location>
</feature>
<keyword evidence="1" id="KW-0812">Transmembrane</keyword>
<gene>
    <name evidence="2" type="ORF">RB614_11550</name>
</gene>
<accession>A0ABU0ZDN8</accession>
<dbReference type="RefSeq" id="WP_308712430.1">
    <property type="nucleotide sequence ID" value="NZ_JAVHUY010000009.1"/>
</dbReference>
<comment type="caution">
    <text evidence="2">The sequence shown here is derived from an EMBL/GenBank/DDBJ whole genome shotgun (WGS) entry which is preliminary data.</text>
</comment>
<evidence type="ECO:0000313" key="3">
    <source>
        <dbReference type="Proteomes" id="UP001230908"/>
    </source>
</evidence>
<keyword evidence="1" id="KW-0472">Membrane</keyword>
<evidence type="ECO:0000256" key="1">
    <source>
        <dbReference type="SAM" id="Phobius"/>
    </source>
</evidence>
<dbReference type="InterPro" id="IPR047789">
    <property type="entry name" value="CU044_5270-like"/>
</dbReference>
<reference evidence="2 3" key="1">
    <citation type="submission" date="2023-08" db="EMBL/GenBank/DDBJ databases">
        <title>Phytohabitans sansha sp. nov., isolated from marine sediment.</title>
        <authorList>
            <person name="Zhao Y."/>
            <person name="Yi K."/>
        </authorList>
    </citation>
    <scope>NUCLEOTIDE SEQUENCE [LARGE SCALE GENOMIC DNA]</scope>
    <source>
        <strain evidence="2 3">ZYX-F-186</strain>
    </source>
</reference>
<dbReference type="Proteomes" id="UP001230908">
    <property type="component" value="Unassembled WGS sequence"/>
</dbReference>
<organism evidence="2 3">
    <name type="scientific">Phytohabitans maris</name>
    <dbReference type="NCBI Taxonomy" id="3071409"/>
    <lineage>
        <taxon>Bacteria</taxon>
        <taxon>Bacillati</taxon>
        <taxon>Actinomycetota</taxon>
        <taxon>Actinomycetes</taxon>
        <taxon>Micromonosporales</taxon>
        <taxon>Micromonosporaceae</taxon>
    </lineage>
</organism>
<protein>
    <submittedName>
        <fullName evidence="2">CU044_5270 family protein</fullName>
    </submittedName>
</protein>
<keyword evidence="1" id="KW-1133">Transmembrane helix</keyword>
<proteinExistence type="predicted"/>
<dbReference type="NCBIfam" id="NF038083">
    <property type="entry name" value="CU044_5270_fam"/>
    <property type="match status" value="1"/>
</dbReference>
<evidence type="ECO:0000313" key="2">
    <source>
        <dbReference type="EMBL" id="MDQ7905157.1"/>
    </source>
</evidence>